<dbReference type="AlphaFoldDB" id="A0A183J200"/>
<protein>
    <submittedName>
        <fullName evidence="1 3">Uncharacterized protein</fullName>
    </submittedName>
</protein>
<reference evidence="3" key="1">
    <citation type="submission" date="2016-06" db="UniProtKB">
        <authorList>
            <consortium name="WormBaseParasite"/>
        </authorList>
    </citation>
    <scope>IDENTIFICATION</scope>
</reference>
<proteinExistence type="predicted"/>
<dbReference type="Proteomes" id="UP000270296">
    <property type="component" value="Unassembled WGS sequence"/>
</dbReference>
<dbReference type="EMBL" id="UZAM01013317">
    <property type="protein sequence ID" value="VDP27007.1"/>
    <property type="molecule type" value="Genomic_DNA"/>
</dbReference>
<name>A0A183J200_9BILA</name>
<dbReference type="WBParaSite" id="SBAD_0001024901-mRNA-1">
    <property type="protein sequence ID" value="SBAD_0001024901-mRNA-1"/>
    <property type="gene ID" value="SBAD_0001024901"/>
</dbReference>
<organism evidence="3">
    <name type="scientific">Soboliphyme baturini</name>
    <dbReference type="NCBI Taxonomy" id="241478"/>
    <lineage>
        <taxon>Eukaryota</taxon>
        <taxon>Metazoa</taxon>
        <taxon>Ecdysozoa</taxon>
        <taxon>Nematoda</taxon>
        <taxon>Enoplea</taxon>
        <taxon>Dorylaimia</taxon>
        <taxon>Dioctophymatida</taxon>
        <taxon>Dioctophymatoidea</taxon>
        <taxon>Soboliphymatidae</taxon>
        <taxon>Soboliphyme</taxon>
    </lineage>
</organism>
<gene>
    <name evidence="1" type="ORF">SBAD_LOCUS9898</name>
</gene>
<keyword evidence="2" id="KW-1185">Reference proteome</keyword>
<evidence type="ECO:0000313" key="3">
    <source>
        <dbReference type="WBParaSite" id="SBAD_0001024901-mRNA-1"/>
    </source>
</evidence>
<evidence type="ECO:0000313" key="2">
    <source>
        <dbReference type="Proteomes" id="UP000270296"/>
    </source>
</evidence>
<evidence type="ECO:0000313" key="1">
    <source>
        <dbReference type="EMBL" id="VDP27007.1"/>
    </source>
</evidence>
<reference evidence="1 2" key="2">
    <citation type="submission" date="2018-11" db="EMBL/GenBank/DDBJ databases">
        <authorList>
            <consortium name="Pathogen Informatics"/>
        </authorList>
    </citation>
    <scope>NUCLEOTIDE SEQUENCE [LARGE SCALE GENOMIC DNA]</scope>
</reference>
<sequence>MAPIEPKFLSEFPFTSQSSNSEFYVPPRQKLLCLLPCIGDILAEGALHTGRSLSTAECEWLLSTTTTTAGNAPPDTL</sequence>
<accession>A0A183J200</accession>